<dbReference type="OrthoDB" id="2506088at2759"/>
<dbReference type="Proteomes" id="UP000030653">
    <property type="component" value="Unassembled WGS sequence"/>
</dbReference>
<proteinExistence type="predicted"/>
<name>M5G7X2_DACPD</name>
<dbReference type="EMBL" id="JH795863">
    <property type="protein sequence ID" value="EJU01977.1"/>
    <property type="molecule type" value="Genomic_DNA"/>
</dbReference>
<feature type="non-terminal residue" evidence="1">
    <location>
        <position position="1"/>
    </location>
</feature>
<protein>
    <submittedName>
        <fullName evidence="1">Uncharacterized protein</fullName>
    </submittedName>
</protein>
<dbReference type="AlphaFoldDB" id="M5G7X2"/>
<evidence type="ECO:0000313" key="2">
    <source>
        <dbReference type="Proteomes" id="UP000030653"/>
    </source>
</evidence>
<gene>
    <name evidence="1" type="ORF">DACRYDRAFT_26404</name>
</gene>
<dbReference type="STRING" id="1858805.M5G7X2"/>
<feature type="non-terminal residue" evidence="1">
    <location>
        <position position="97"/>
    </location>
</feature>
<keyword evidence="2" id="KW-1185">Reference proteome</keyword>
<evidence type="ECO:0000313" key="1">
    <source>
        <dbReference type="EMBL" id="EJU01977.1"/>
    </source>
</evidence>
<dbReference type="HOGENOM" id="CLU_004591_3_1_1"/>
<sequence length="97" mass="11202">LDVHIATPVKILHTFLLGIVKYLWDRPTHPLDTGGVALLEMRLASLHESGWNVPKINTTYMIQYCQQLLGKHFKTLAQCMPFIIEDIVTWQMLEAWV</sequence>
<accession>M5G7X2</accession>
<dbReference type="GeneID" id="63689345"/>
<dbReference type="RefSeq" id="XP_040628874.1">
    <property type="nucleotide sequence ID" value="XM_040774283.1"/>
</dbReference>
<reference evidence="1 2" key="1">
    <citation type="journal article" date="2012" name="Science">
        <title>The Paleozoic origin of enzymatic lignin decomposition reconstructed from 31 fungal genomes.</title>
        <authorList>
            <person name="Floudas D."/>
            <person name="Binder M."/>
            <person name="Riley R."/>
            <person name="Barry K."/>
            <person name="Blanchette R.A."/>
            <person name="Henrissat B."/>
            <person name="Martinez A.T."/>
            <person name="Otillar R."/>
            <person name="Spatafora J.W."/>
            <person name="Yadav J.S."/>
            <person name="Aerts A."/>
            <person name="Benoit I."/>
            <person name="Boyd A."/>
            <person name="Carlson A."/>
            <person name="Copeland A."/>
            <person name="Coutinho P.M."/>
            <person name="de Vries R.P."/>
            <person name="Ferreira P."/>
            <person name="Findley K."/>
            <person name="Foster B."/>
            <person name="Gaskell J."/>
            <person name="Glotzer D."/>
            <person name="Gorecki P."/>
            <person name="Heitman J."/>
            <person name="Hesse C."/>
            <person name="Hori C."/>
            <person name="Igarashi K."/>
            <person name="Jurgens J.A."/>
            <person name="Kallen N."/>
            <person name="Kersten P."/>
            <person name="Kohler A."/>
            <person name="Kuees U."/>
            <person name="Kumar T.K.A."/>
            <person name="Kuo A."/>
            <person name="LaButti K."/>
            <person name="Larrondo L.F."/>
            <person name="Lindquist E."/>
            <person name="Ling A."/>
            <person name="Lombard V."/>
            <person name="Lucas S."/>
            <person name="Lundell T."/>
            <person name="Martin R."/>
            <person name="McLaughlin D.J."/>
            <person name="Morgenstern I."/>
            <person name="Morin E."/>
            <person name="Murat C."/>
            <person name="Nagy L.G."/>
            <person name="Nolan M."/>
            <person name="Ohm R.A."/>
            <person name="Patyshakuliyeva A."/>
            <person name="Rokas A."/>
            <person name="Ruiz-Duenas F.J."/>
            <person name="Sabat G."/>
            <person name="Salamov A."/>
            <person name="Samejima M."/>
            <person name="Schmutz J."/>
            <person name="Slot J.C."/>
            <person name="St John F."/>
            <person name="Stenlid J."/>
            <person name="Sun H."/>
            <person name="Sun S."/>
            <person name="Syed K."/>
            <person name="Tsang A."/>
            <person name="Wiebenga A."/>
            <person name="Young D."/>
            <person name="Pisabarro A."/>
            <person name="Eastwood D.C."/>
            <person name="Martin F."/>
            <person name="Cullen D."/>
            <person name="Grigoriev I.V."/>
            <person name="Hibbett D.S."/>
        </authorList>
    </citation>
    <scope>NUCLEOTIDE SEQUENCE [LARGE SCALE GENOMIC DNA]</scope>
    <source>
        <strain evidence="1 2">DJM-731 SS1</strain>
    </source>
</reference>
<organism evidence="1 2">
    <name type="scientific">Dacryopinax primogenitus (strain DJM 731)</name>
    <name type="common">Brown rot fungus</name>
    <dbReference type="NCBI Taxonomy" id="1858805"/>
    <lineage>
        <taxon>Eukaryota</taxon>
        <taxon>Fungi</taxon>
        <taxon>Dikarya</taxon>
        <taxon>Basidiomycota</taxon>
        <taxon>Agaricomycotina</taxon>
        <taxon>Dacrymycetes</taxon>
        <taxon>Dacrymycetales</taxon>
        <taxon>Dacrymycetaceae</taxon>
        <taxon>Dacryopinax</taxon>
    </lineage>
</organism>